<keyword evidence="1" id="KW-0732">Signal</keyword>
<organism evidence="3 4">
    <name type="scientific">Tepidibacter hydrothermalis</name>
    <dbReference type="NCBI Taxonomy" id="3036126"/>
    <lineage>
        <taxon>Bacteria</taxon>
        <taxon>Bacillati</taxon>
        <taxon>Bacillota</taxon>
        <taxon>Clostridia</taxon>
        <taxon>Peptostreptococcales</taxon>
        <taxon>Peptostreptococcaceae</taxon>
        <taxon>Tepidibacter</taxon>
    </lineage>
</organism>
<dbReference type="SMART" id="SM00909">
    <property type="entry name" value="Germane"/>
    <property type="match status" value="2"/>
</dbReference>
<evidence type="ECO:0000313" key="3">
    <source>
        <dbReference type="EMBL" id="WFD11547.1"/>
    </source>
</evidence>
<dbReference type="PROSITE" id="PS51257">
    <property type="entry name" value="PROKAR_LIPOPROTEIN"/>
    <property type="match status" value="1"/>
</dbReference>
<feature type="domain" description="GerMN" evidence="2">
    <location>
        <begin position="196"/>
        <end position="283"/>
    </location>
</feature>
<dbReference type="Pfam" id="PF10646">
    <property type="entry name" value="Germane"/>
    <property type="match status" value="2"/>
</dbReference>
<reference evidence="3 4" key="1">
    <citation type="submission" date="2023-03" db="EMBL/GenBank/DDBJ databases">
        <title>Complete genome sequence of Tepidibacter sp. SWIR-1, isolated from a deep-sea hydrothermal vent.</title>
        <authorList>
            <person name="Li X."/>
        </authorList>
    </citation>
    <scope>NUCLEOTIDE SEQUENCE [LARGE SCALE GENOMIC DNA]</scope>
    <source>
        <strain evidence="3 4">SWIR-1</strain>
    </source>
</reference>
<dbReference type="EMBL" id="CP120733">
    <property type="protein sequence ID" value="WFD11547.1"/>
    <property type="molecule type" value="Genomic_DNA"/>
</dbReference>
<dbReference type="Proteomes" id="UP001222800">
    <property type="component" value="Chromosome"/>
</dbReference>
<proteinExistence type="predicted"/>
<name>A0ABY8EIP8_9FIRM</name>
<dbReference type="InterPro" id="IPR019606">
    <property type="entry name" value="GerMN"/>
</dbReference>
<evidence type="ECO:0000259" key="2">
    <source>
        <dbReference type="SMART" id="SM00909"/>
    </source>
</evidence>
<keyword evidence="4" id="KW-1185">Reference proteome</keyword>
<feature type="chain" id="PRO_5045426599" evidence="1">
    <location>
        <begin position="19"/>
        <end position="300"/>
    </location>
</feature>
<feature type="domain" description="GerMN" evidence="2">
    <location>
        <begin position="62"/>
        <end position="148"/>
    </location>
</feature>
<accession>A0ABY8EIP8</accession>
<dbReference type="RefSeq" id="WP_277733629.1">
    <property type="nucleotide sequence ID" value="NZ_CP120733.1"/>
</dbReference>
<feature type="signal peptide" evidence="1">
    <location>
        <begin position="1"/>
        <end position="18"/>
    </location>
</feature>
<evidence type="ECO:0000313" key="4">
    <source>
        <dbReference type="Proteomes" id="UP001222800"/>
    </source>
</evidence>
<gene>
    <name evidence="3" type="ORF">P4S50_05580</name>
</gene>
<evidence type="ECO:0000256" key="1">
    <source>
        <dbReference type="SAM" id="SignalP"/>
    </source>
</evidence>
<protein>
    <submittedName>
        <fullName evidence="3">GerMN domain-containing protein</fullName>
    </submittedName>
</protein>
<sequence length="300" mass="34089">MRKKIYFIIMISVLMIFAAGCNNKASNSDIEKEEVKLYYTSNDNSKINWITRPIEYINDEKYEATLKALLNGPYSSDMVRSINEKTKILSINKKSDVLYIDLSKEFFNFKSDVDEVNSVITISNTLNQFEEINGIEIKIEGKDLISPDGERYGLLKEFDLTDEKSAALTLYLPDENLEYLVPIKKNVVIKEGEIIGEKVIQELINESDKQGYNVVPKGTKLLNYSQDNGIATVDLSQEFIKNSSGGSIAQTMAIYSIVSSLTEFENINSVLFLIDGKSVEDFSHYEFNKPFSRDESLIKH</sequence>